<evidence type="ECO:0000256" key="1">
    <source>
        <dbReference type="SAM" id="MobiDB-lite"/>
    </source>
</evidence>
<protein>
    <submittedName>
        <fullName evidence="2">Uncharacterized protein</fullName>
    </submittedName>
</protein>
<comment type="caution">
    <text evidence="2">The sequence shown here is derived from an EMBL/GenBank/DDBJ whole genome shotgun (WGS) entry which is preliminary data.</text>
</comment>
<dbReference type="AlphaFoldDB" id="A0A0A6PGL8"/>
<reference evidence="2 3" key="1">
    <citation type="journal article" date="2016" name="Front. Microbiol.">
        <title>Single-Cell (Meta-)Genomics of a Dimorphic Candidatus Thiomargarita nelsonii Reveals Genomic Plasticity.</title>
        <authorList>
            <person name="Flood B.E."/>
            <person name="Fliss P."/>
            <person name="Jones D.S."/>
            <person name="Dick G.J."/>
            <person name="Jain S."/>
            <person name="Kaster A.K."/>
            <person name="Winkel M."/>
            <person name="Mussmann M."/>
            <person name="Bailey J."/>
        </authorList>
    </citation>
    <scope>NUCLEOTIDE SEQUENCE [LARGE SCALE GENOMIC DNA]</scope>
    <source>
        <strain evidence="2">Hydrate Ridge</strain>
    </source>
</reference>
<organism evidence="2 3">
    <name type="scientific">Candidatus Thiomargarita nelsonii</name>
    <dbReference type="NCBI Taxonomy" id="1003181"/>
    <lineage>
        <taxon>Bacteria</taxon>
        <taxon>Pseudomonadati</taxon>
        <taxon>Pseudomonadota</taxon>
        <taxon>Gammaproteobacteria</taxon>
        <taxon>Thiotrichales</taxon>
        <taxon>Thiotrichaceae</taxon>
        <taxon>Thiomargarita</taxon>
    </lineage>
</organism>
<feature type="region of interest" description="Disordered" evidence="1">
    <location>
        <begin position="1"/>
        <end position="20"/>
    </location>
</feature>
<keyword evidence="3" id="KW-1185">Reference proteome</keyword>
<dbReference type="SUPFAM" id="SSF48695">
    <property type="entry name" value="Multiheme cytochromes"/>
    <property type="match status" value="1"/>
</dbReference>
<proteinExistence type="predicted"/>
<dbReference type="Proteomes" id="UP000030428">
    <property type="component" value="Unassembled WGS sequence"/>
</dbReference>
<name>A0A0A6PGL8_9GAMM</name>
<sequence length="110" mass="12220">MTTSGTVPIPNPPKAKENFSAEQPCVAPKEIIRRNHGQFLKHQREETMRRGVRTTQHSLVACINCHVTQDAAGNYPSIKEGSEHFCRSCHSYAAVSIDCFQCHASQPDTP</sequence>
<evidence type="ECO:0000313" key="2">
    <source>
        <dbReference type="EMBL" id="KHD09895.2"/>
    </source>
</evidence>
<gene>
    <name evidence="2" type="ORF">PN36_26935</name>
</gene>
<accession>A0A0A6PGL8</accession>
<dbReference type="InterPro" id="IPR036280">
    <property type="entry name" value="Multihaem_cyt_sf"/>
</dbReference>
<dbReference type="EMBL" id="JSZA02000162">
    <property type="protein sequence ID" value="KHD09895.2"/>
    <property type="molecule type" value="Genomic_DNA"/>
</dbReference>
<evidence type="ECO:0000313" key="3">
    <source>
        <dbReference type="Proteomes" id="UP000030428"/>
    </source>
</evidence>